<keyword evidence="2" id="KW-1185">Reference proteome</keyword>
<dbReference type="Proteomes" id="UP000198820">
    <property type="component" value="Unassembled WGS sequence"/>
</dbReference>
<dbReference type="NCBIfam" id="TIGR01200">
    <property type="entry name" value="GLPGLI"/>
    <property type="match status" value="1"/>
</dbReference>
<dbReference type="AlphaFoldDB" id="A0A1H4ASL2"/>
<dbReference type="InterPro" id="IPR005901">
    <property type="entry name" value="GLPGLI"/>
</dbReference>
<accession>A0A1H4ASL2</accession>
<proteinExistence type="predicted"/>
<dbReference type="Pfam" id="PF22252">
    <property type="entry name" value="PNGase_F-II_N"/>
    <property type="match status" value="1"/>
</dbReference>
<name>A0A1H4ASL2_9FLAO</name>
<evidence type="ECO:0000313" key="2">
    <source>
        <dbReference type="Proteomes" id="UP000198820"/>
    </source>
</evidence>
<reference evidence="1 2" key="1">
    <citation type="submission" date="2016-10" db="EMBL/GenBank/DDBJ databases">
        <authorList>
            <person name="de Groot N.N."/>
        </authorList>
    </citation>
    <scope>NUCLEOTIDE SEQUENCE [LARGE SCALE GENOMIC DNA]</scope>
    <source>
        <strain evidence="1 2">DSM 23581</strain>
    </source>
</reference>
<dbReference type="EMBL" id="FNQF01000005">
    <property type="protein sequence ID" value="SEA38767.1"/>
    <property type="molecule type" value="Genomic_DNA"/>
</dbReference>
<dbReference type="RefSeq" id="WP_093243964.1">
    <property type="nucleotide sequence ID" value="NZ_FNQF01000005.1"/>
</dbReference>
<evidence type="ECO:0000313" key="1">
    <source>
        <dbReference type="EMBL" id="SEA38767.1"/>
    </source>
</evidence>
<sequence length="246" mass="28588">MKNHFIIIVLLFNLVSYAQSYQIEYQAKVEGYDLDTKKGRELSSSVRTYLLNTNQKMQQISEVLVIKVVSESDKYHLSYPNIMMKDGLSDFDLTSTQSWISIFPEIYYEDNTSYGISKSYSDWVVKSKSQQYFKWDLTSETKSILGFKCYRAVPIMKDGLKKPDNAYIPEEVWYAPALNFRAAPALFADVPGAILEYNTNSAKIKAISVNQVDKKVKRPNFRKYEIIDYKTFNKRVREESQKFIGN</sequence>
<organism evidence="1 2">
    <name type="scientific">Psychroflexus halocasei</name>
    <dbReference type="NCBI Taxonomy" id="908615"/>
    <lineage>
        <taxon>Bacteria</taxon>
        <taxon>Pseudomonadati</taxon>
        <taxon>Bacteroidota</taxon>
        <taxon>Flavobacteriia</taxon>
        <taxon>Flavobacteriales</taxon>
        <taxon>Flavobacteriaceae</taxon>
        <taxon>Psychroflexus</taxon>
    </lineage>
</organism>
<dbReference type="STRING" id="908615.SAMN05421540_105129"/>
<protein>
    <submittedName>
        <fullName evidence="1">GLPGLI family protein</fullName>
    </submittedName>
</protein>
<gene>
    <name evidence="1" type="ORF">SAMN05421540_105129</name>
</gene>